<dbReference type="InterPro" id="IPR009061">
    <property type="entry name" value="DNA-bd_dom_put_sf"/>
</dbReference>
<dbReference type="EMBL" id="CP101620">
    <property type="protein sequence ID" value="UTY37817.1"/>
    <property type="molecule type" value="Genomic_DNA"/>
</dbReference>
<keyword evidence="1" id="KW-0238">DNA-binding</keyword>
<evidence type="ECO:0000313" key="4">
    <source>
        <dbReference type="Proteomes" id="UP001060112"/>
    </source>
</evidence>
<dbReference type="SUPFAM" id="SSF46955">
    <property type="entry name" value="Putative DNA-binding domain"/>
    <property type="match status" value="1"/>
</dbReference>
<dbReference type="SUPFAM" id="SSF55136">
    <property type="entry name" value="Probable bacterial effector-binding domain"/>
    <property type="match status" value="1"/>
</dbReference>
<protein>
    <submittedName>
        <fullName evidence="3">MerR family transcriptional regulator</fullName>
    </submittedName>
</protein>
<accession>A0ABY5I1D0</accession>
<proteinExistence type="predicted"/>
<sequence>MTHTNIKMTTAQFAKLHKVNKRTLHYYDNIGLFSPSTKGDNGYRYYDVSQSITFEYIRMLKEMNMSIEEITDYYKHPTADKFLKIADMKETELDLEIQKLKRIKKILKAKKDQIRLCEDLQEQEIRIEECKAVKLSVLPYDFVDDDISHIFAFLNDNWSIEQIRMGVGSFISLDKVINKAFERYDGIYTYMLGKTTVSDTLVRSKGKYLCGYQKGSWDKAPAMYEKMIAYARQNNLMLTGYAYEIGLNEFTISSPEEYVTKFMIKIEEKY</sequence>
<evidence type="ECO:0000259" key="2">
    <source>
        <dbReference type="PROSITE" id="PS50937"/>
    </source>
</evidence>
<dbReference type="PANTHER" id="PTHR30204">
    <property type="entry name" value="REDOX-CYCLING DRUG-SENSING TRANSCRIPTIONAL ACTIVATOR SOXR"/>
    <property type="match status" value="1"/>
</dbReference>
<name>A0ABY5I1D0_9FIRM</name>
<dbReference type="Pfam" id="PF13411">
    <property type="entry name" value="MerR_1"/>
    <property type="match status" value="1"/>
</dbReference>
<dbReference type="SMART" id="SM00422">
    <property type="entry name" value="HTH_MERR"/>
    <property type="match status" value="1"/>
</dbReference>
<organism evidence="3 4">
    <name type="scientific">Allocoprobacillus halotolerans</name>
    <dbReference type="NCBI Taxonomy" id="2944914"/>
    <lineage>
        <taxon>Bacteria</taxon>
        <taxon>Bacillati</taxon>
        <taxon>Bacillota</taxon>
        <taxon>Erysipelotrichia</taxon>
        <taxon>Erysipelotrichales</taxon>
        <taxon>Erysipelotrichaceae</taxon>
        <taxon>Allocoprobacillus</taxon>
    </lineage>
</organism>
<dbReference type="PROSITE" id="PS50937">
    <property type="entry name" value="HTH_MERR_2"/>
    <property type="match status" value="1"/>
</dbReference>
<dbReference type="InterPro" id="IPR011256">
    <property type="entry name" value="Reg_factor_effector_dom_sf"/>
</dbReference>
<dbReference type="InterPro" id="IPR047057">
    <property type="entry name" value="MerR_fam"/>
</dbReference>
<feature type="domain" description="HTH merR-type" evidence="2">
    <location>
        <begin position="7"/>
        <end position="76"/>
    </location>
</feature>
<dbReference type="PANTHER" id="PTHR30204:SF85">
    <property type="entry name" value="MULTIDRUG-EFFLUX TRANSPORTER 2 REGULATOR"/>
    <property type="match status" value="1"/>
</dbReference>
<dbReference type="Gene3D" id="1.10.1660.10">
    <property type="match status" value="1"/>
</dbReference>
<evidence type="ECO:0000256" key="1">
    <source>
        <dbReference type="ARBA" id="ARBA00023125"/>
    </source>
</evidence>
<gene>
    <name evidence="3" type="ORF">NMU03_08740</name>
</gene>
<dbReference type="Gene3D" id="3.20.80.10">
    <property type="entry name" value="Regulatory factor, effector binding domain"/>
    <property type="match status" value="1"/>
</dbReference>
<dbReference type="InterPro" id="IPR000551">
    <property type="entry name" value="MerR-type_HTH_dom"/>
</dbReference>
<reference evidence="3" key="1">
    <citation type="submission" date="2022-07" db="EMBL/GenBank/DDBJ databases">
        <title>Faecal culturing of patients with breast cancer.</title>
        <authorList>
            <person name="Teng N.M.Y."/>
            <person name="Kiu R."/>
            <person name="Evans R."/>
            <person name="Baker D.J."/>
            <person name="Zenner C."/>
            <person name="Robinson S.D."/>
            <person name="Hall L.J."/>
        </authorList>
    </citation>
    <scope>NUCLEOTIDE SEQUENCE</scope>
    <source>
        <strain evidence="3">LH1062</strain>
    </source>
</reference>
<dbReference type="Proteomes" id="UP001060112">
    <property type="component" value="Chromosome"/>
</dbReference>
<evidence type="ECO:0000313" key="3">
    <source>
        <dbReference type="EMBL" id="UTY37817.1"/>
    </source>
</evidence>
<keyword evidence="4" id="KW-1185">Reference proteome</keyword>
<dbReference type="RefSeq" id="WP_290137728.1">
    <property type="nucleotide sequence ID" value="NZ_CP101620.1"/>
</dbReference>